<evidence type="ECO:0000256" key="1">
    <source>
        <dbReference type="SAM" id="Phobius"/>
    </source>
</evidence>
<protein>
    <recommendedName>
        <fullName evidence="4">4 TMS phage holin, superfamily IV</fullName>
    </recommendedName>
</protein>
<organism evidence="2 3">
    <name type="scientific">Halobacillus alkaliphilus</name>
    <dbReference type="NCBI Taxonomy" id="396056"/>
    <lineage>
        <taxon>Bacteria</taxon>
        <taxon>Bacillati</taxon>
        <taxon>Bacillota</taxon>
        <taxon>Bacilli</taxon>
        <taxon>Bacillales</taxon>
        <taxon>Bacillaceae</taxon>
        <taxon>Halobacillus</taxon>
    </lineage>
</organism>
<dbReference type="AlphaFoldDB" id="A0A1I2R2E5"/>
<dbReference type="RefSeq" id="WP_089753350.1">
    <property type="nucleotide sequence ID" value="NZ_FOOG01000034.1"/>
</dbReference>
<evidence type="ECO:0008006" key="4">
    <source>
        <dbReference type="Google" id="ProtNLM"/>
    </source>
</evidence>
<keyword evidence="1" id="KW-1133">Transmembrane helix</keyword>
<feature type="transmembrane region" description="Helical" evidence="1">
    <location>
        <begin position="7"/>
        <end position="26"/>
    </location>
</feature>
<keyword evidence="1" id="KW-0472">Membrane</keyword>
<reference evidence="3" key="1">
    <citation type="submission" date="2016-10" db="EMBL/GenBank/DDBJ databases">
        <authorList>
            <person name="Varghese N."/>
            <person name="Submissions S."/>
        </authorList>
    </citation>
    <scope>NUCLEOTIDE SEQUENCE [LARGE SCALE GENOMIC DNA]</scope>
    <source>
        <strain evidence="3">FP5</strain>
    </source>
</reference>
<proteinExistence type="predicted"/>
<dbReference type="InterPro" id="IPR019649">
    <property type="entry name" value="DUF2512"/>
</dbReference>
<gene>
    <name evidence="2" type="ORF">SAMN05216353_13433</name>
</gene>
<feature type="transmembrane region" description="Helical" evidence="1">
    <location>
        <begin position="87"/>
        <end position="111"/>
    </location>
</feature>
<dbReference type="Pfam" id="PF10710">
    <property type="entry name" value="DUF2512"/>
    <property type="match status" value="1"/>
</dbReference>
<keyword evidence="3" id="KW-1185">Reference proteome</keyword>
<dbReference type="Proteomes" id="UP000198897">
    <property type="component" value="Unassembled WGS sequence"/>
</dbReference>
<dbReference type="EMBL" id="FOOG01000034">
    <property type="protein sequence ID" value="SFG32071.1"/>
    <property type="molecule type" value="Genomic_DNA"/>
</dbReference>
<feature type="transmembrane region" description="Helical" evidence="1">
    <location>
        <begin position="59"/>
        <end position="81"/>
    </location>
</feature>
<accession>A0A1I2R2E5</accession>
<evidence type="ECO:0000313" key="2">
    <source>
        <dbReference type="EMBL" id="SFG32071.1"/>
    </source>
</evidence>
<name>A0A1I2R2E5_9BACI</name>
<evidence type="ECO:0000313" key="3">
    <source>
        <dbReference type="Proteomes" id="UP000198897"/>
    </source>
</evidence>
<sequence>MGYGKALLIKGVLTLVGLYLVLGVGYGASFGGVLLVTLVLGALSYLSGDMFILPKTNNLTATAADLGLTFLVVWAAGSWFLSLNGSAVLAALFSAIVMAMAEYGFHVYLISRVLPKNNHLRTFVH</sequence>
<keyword evidence="1" id="KW-0812">Transmembrane</keyword>
<dbReference type="OrthoDB" id="2111682at2"/>